<reference evidence="3" key="1">
    <citation type="submission" date="2021-12" db="EMBL/GenBank/DDBJ databases">
        <title>Prjna785345.</title>
        <authorList>
            <person name="Rujirawat T."/>
            <person name="Krajaejun T."/>
        </authorList>
    </citation>
    <scope>NUCLEOTIDE SEQUENCE</scope>
    <source>
        <strain evidence="3">Pi057C3</strain>
    </source>
</reference>
<proteinExistence type="inferred from homology"/>
<evidence type="ECO:0000313" key="4">
    <source>
        <dbReference type="Proteomes" id="UP001209570"/>
    </source>
</evidence>
<comment type="caution">
    <text evidence="3">The sequence shown here is derived from an EMBL/GenBank/DDBJ whole genome shotgun (WGS) entry which is preliminary data.</text>
</comment>
<feature type="compositionally biased region" description="Polar residues" evidence="2">
    <location>
        <begin position="284"/>
        <end position="295"/>
    </location>
</feature>
<dbReference type="PANTHER" id="PTHR45458">
    <property type="entry name" value="SHORT-CHAIN DEHYDROGENASE/REDUCTASE SDR"/>
    <property type="match status" value="1"/>
</dbReference>
<dbReference type="InterPro" id="IPR036291">
    <property type="entry name" value="NAD(P)-bd_dom_sf"/>
</dbReference>
<gene>
    <name evidence="3" type="ORF">P43SY_006378</name>
</gene>
<dbReference type="Gene3D" id="3.40.50.720">
    <property type="entry name" value="NAD(P)-binding Rossmann-like Domain"/>
    <property type="match status" value="1"/>
</dbReference>
<dbReference type="AlphaFoldDB" id="A0AAD5LKJ3"/>
<protein>
    <recommendedName>
        <fullName evidence="5">Short chain dehydrogenase</fullName>
    </recommendedName>
</protein>
<keyword evidence="4" id="KW-1185">Reference proteome</keyword>
<dbReference type="CDD" id="cd05325">
    <property type="entry name" value="carb_red_sniffer_like_SDR_c"/>
    <property type="match status" value="1"/>
</dbReference>
<sequence length="307" mass="33673">MKTVLITGANRGLGVEFVEHYVRNGWRVIATARRLDGSERLRSLQPWKLVQLDTSDEASILRAAAELTDVPVDLLINNAGILFSRGMEDSTKADILEQFEVNAVGPFLTTRALLPNLRLAVQERGSAFVAQITSRLGSIGLNAESGYYGYRASKAALNMISTSLVRDLTDEKIAVLMLHPGYTSTDMSKGKGDYSPPQSVALMAKVIARATRMPTDLLASLHDLELRDPTREELFNGPKRDKLPAAIQELSTDETACTFCGVSYFVFAEVQELQATVKKYKQTFHSSPESSSQETAIALRLRSSSGN</sequence>
<evidence type="ECO:0008006" key="5">
    <source>
        <dbReference type="Google" id="ProtNLM"/>
    </source>
</evidence>
<evidence type="ECO:0000256" key="2">
    <source>
        <dbReference type="SAM" id="MobiDB-lite"/>
    </source>
</evidence>
<dbReference type="PRINTS" id="PR00080">
    <property type="entry name" value="SDRFAMILY"/>
</dbReference>
<comment type="similarity">
    <text evidence="1">Belongs to the short-chain dehydrogenases/reductases (SDR) family.</text>
</comment>
<dbReference type="PRINTS" id="PR00081">
    <property type="entry name" value="GDHRDH"/>
</dbReference>
<feature type="region of interest" description="Disordered" evidence="2">
    <location>
        <begin position="284"/>
        <end position="307"/>
    </location>
</feature>
<dbReference type="SUPFAM" id="SSF51735">
    <property type="entry name" value="NAD(P)-binding Rossmann-fold domains"/>
    <property type="match status" value="1"/>
</dbReference>
<dbReference type="Pfam" id="PF00106">
    <property type="entry name" value="adh_short"/>
    <property type="match status" value="1"/>
</dbReference>
<name>A0AAD5LKJ3_PYTIN</name>
<evidence type="ECO:0000256" key="1">
    <source>
        <dbReference type="RuleBase" id="RU000363"/>
    </source>
</evidence>
<accession>A0AAD5LKJ3</accession>
<evidence type="ECO:0000313" key="3">
    <source>
        <dbReference type="EMBL" id="KAJ0401823.1"/>
    </source>
</evidence>
<dbReference type="GO" id="GO:0016616">
    <property type="term" value="F:oxidoreductase activity, acting on the CH-OH group of donors, NAD or NADP as acceptor"/>
    <property type="evidence" value="ECO:0007669"/>
    <property type="project" value="TreeGrafter"/>
</dbReference>
<dbReference type="InterPro" id="IPR002347">
    <property type="entry name" value="SDR_fam"/>
</dbReference>
<dbReference type="EMBL" id="JAKCXM010000117">
    <property type="protein sequence ID" value="KAJ0401823.1"/>
    <property type="molecule type" value="Genomic_DNA"/>
</dbReference>
<organism evidence="3 4">
    <name type="scientific">Pythium insidiosum</name>
    <name type="common">Pythiosis disease agent</name>
    <dbReference type="NCBI Taxonomy" id="114742"/>
    <lineage>
        <taxon>Eukaryota</taxon>
        <taxon>Sar</taxon>
        <taxon>Stramenopiles</taxon>
        <taxon>Oomycota</taxon>
        <taxon>Peronosporomycetes</taxon>
        <taxon>Pythiales</taxon>
        <taxon>Pythiaceae</taxon>
        <taxon>Pythium</taxon>
    </lineage>
</organism>
<dbReference type="Proteomes" id="UP001209570">
    <property type="component" value="Unassembled WGS sequence"/>
</dbReference>
<dbReference type="InterPro" id="IPR052184">
    <property type="entry name" value="SDR_enzymes"/>
</dbReference>
<dbReference type="PANTHER" id="PTHR45458:SF1">
    <property type="entry name" value="SHORT CHAIN DEHYDROGENASE"/>
    <property type="match status" value="1"/>
</dbReference>